<reference evidence="6" key="1">
    <citation type="journal article" date="2021" name="Mol. Ecol. Resour.">
        <title>Apolygus lucorum genome provides insights into omnivorousness and mesophyll feeding.</title>
        <authorList>
            <person name="Liu Y."/>
            <person name="Liu H."/>
            <person name="Wang H."/>
            <person name="Huang T."/>
            <person name="Liu B."/>
            <person name="Yang B."/>
            <person name="Yin L."/>
            <person name="Li B."/>
            <person name="Zhang Y."/>
            <person name="Zhang S."/>
            <person name="Jiang F."/>
            <person name="Zhang X."/>
            <person name="Ren Y."/>
            <person name="Wang B."/>
            <person name="Wang S."/>
            <person name="Lu Y."/>
            <person name="Wu K."/>
            <person name="Fan W."/>
            <person name="Wang G."/>
        </authorList>
    </citation>
    <scope>NUCLEOTIDE SEQUENCE</scope>
    <source>
        <strain evidence="6">12Hb</strain>
    </source>
</reference>
<organism evidence="6 7">
    <name type="scientific">Apolygus lucorum</name>
    <name type="common">Small green plant bug</name>
    <name type="synonym">Lygocoris lucorum</name>
    <dbReference type="NCBI Taxonomy" id="248454"/>
    <lineage>
        <taxon>Eukaryota</taxon>
        <taxon>Metazoa</taxon>
        <taxon>Ecdysozoa</taxon>
        <taxon>Arthropoda</taxon>
        <taxon>Hexapoda</taxon>
        <taxon>Insecta</taxon>
        <taxon>Pterygota</taxon>
        <taxon>Neoptera</taxon>
        <taxon>Paraneoptera</taxon>
        <taxon>Hemiptera</taxon>
        <taxon>Heteroptera</taxon>
        <taxon>Panheteroptera</taxon>
        <taxon>Cimicomorpha</taxon>
        <taxon>Miridae</taxon>
        <taxon>Mirini</taxon>
        <taxon>Apolygus</taxon>
    </lineage>
</organism>
<evidence type="ECO:0000313" key="6">
    <source>
        <dbReference type="EMBL" id="KAF6204584.1"/>
    </source>
</evidence>
<gene>
    <name evidence="6" type="ORF">GE061_018744</name>
</gene>
<feature type="region of interest" description="Disordered" evidence="4">
    <location>
        <begin position="444"/>
        <end position="494"/>
    </location>
</feature>
<feature type="compositionally biased region" description="Polar residues" evidence="4">
    <location>
        <begin position="471"/>
        <end position="494"/>
    </location>
</feature>
<feature type="region of interest" description="Disordered" evidence="4">
    <location>
        <begin position="362"/>
        <end position="385"/>
    </location>
</feature>
<dbReference type="GO" id="GO:0071013">
    <property type="term" value="C:catalytic step 2 spliceosome"/>
    <property type="evidence" value="ECO:0007669"/>
    <property type="project" value="TreeGrafter"/>
</dbReference>
<name>A0A8S9X7W4_APOLU</name>
<dbReference type="Proteomes" id="UP000466442">
    <property type="component" value="Linkage Group LG9"/>
</dbReference>
<feature type="region of interest" description="Disordered" evidence="4">
    <location>
        <begin position="134"/>
        <end position="177"/>
    </location>
</feature>
<dbReference type="InterPro" id="IPR019148">
    <property type="entry name" value="Nuclear_protein_DGCR14_ESS-2"/>
</dbReference>
<dbReference type="PANTHER" id="PTHR12940:SF0">
    <property type="entry name" value="SPLICING FACTOR ESS-2 HOMOLOG"/>
    <property type="match status" value="1"/>
</dbReference>
<keyword evidence="7" id="KW-1185">Reference proteome</keyword>
<dbReference type="PANTHER" id="PTHR12940">
    <property type="entry name" value="ES-2 PROTEIN - RELATED"/>
    <property type="match status" value="1"/>
</dbReference>
<keyword evidence="3" id="KW-0539">Nucleus</keyword>
<dbReference type="Pfam" id="PF09751">
    <property type="entry name" value="Es2"/>
    <property type="match status" value="1"/>
</dbReference>
<comment type="similarity">
    <text evidence="2">Belongs to the ESS2 family.</text>
</comment>
<accession>A0A8S9X7W4</accession>
<evidence type="ECO:0000313" key="7">
    <source>
        <dbReference type="Proteomes" id="UP000466442"/>
    </source>
</evidence>
<dbReference type="AlphaFoldDB" id="A0A8S9X7W4"/>
<keyword evidence="5" id="KW-1133">Transmembrane helix</keyword>
<keyword evidence="5" id="KW-0812">Transmembrane</keyword>
<evidence type="ECO:0000256" key="5">
    <source>
        <dbReference type="SAM" id="Phobius"/>
    </source>
</evidence>
<evidence type="ECO:0000256" key="2">
    <source>
        <dbReference type="ARBA" id="ARBA00009072"/>
    </source>
</evidence>
<proteinExistence type="inferred from homology"/>
<dbReference type="EMBL" id="WIXP02000009">
    <property type="protein sequence ID" value="KAF6204584.1"/>
    <property type="molecule type" value="Genomic_DNA"/>
</dbReference>
<comment type="subcellular location">
    <subcellularLocation>
        <location evidence="1">Nucleus</location>
    </subcellularLocation>
</comment>
<sequence length="515" mass="58328">MVHEINSKTPSVEFAFNFPTSCWLILLTSLFTLTKELNLKRISLETPRFSVKPNDSVFKKPMQPIRKAKTRRRPRVLDEDVYLEEMGKIIQRDFFPDLEKVKAQNEYLDAVARNDFVKVREIYTKYNKSANMSSERVYSPATFDTPVDDRPREDEGQSGDVNDNRSSSDAEATTSKHLSLDQYLANTTSEDNQSFDDLLVESELRHRRKFGWLYKEDSDENEESREKRLALPGVEAQAQIAQRPLNVDTWDYKDKNYVMYVPDGVTLTPEELVERAKCKQEISFGNTRFRSKPFDESENKERIQDLAIIQARTLDGKIGVDGKEVVSDVPKINGYGFVKTPSPAPGIDDTPLMTWGEIEGTPFRLDGSDTPKRATPGPSFFMPEPPTREKIAQLLSDRVSGQHRDKKKKAMEAARRQFASSPMLHRPGSLDRLQMLSPAARKMSSSITRLSSDKKLTSFYSPSPARKESASPASSTGVKTPGATPQNLTPQHTVTTDNLLNITVKRRPTAADFFK</sequence>
<comment type="caution">
    <text evidence="6">The sequence shown here is derived from an EMBL/GenBank/DDBJ whole genome shotgun (WGS) entry which is preliminary data.</text>
</comment>
<feature type="region of interest" description="Disordered" evidence="4">
    <location>
        <begin position="398"/>
        <end position="428"/>
    </location>
</feature>
<feature type="transmembrane region" description="Helical" evidence="5">
    <location>
        <begin position="14"/>
        <end position="33"/>
    </location>
</feature>
<protein>
    <submittedName>
        <fullName evidence="6">Uncharacterized protein</fullName>
    </submittedName>
</protein>
<evidence type="ECO:0000256" key="3">
    <source>
        <dbReference type="ARBA" id="ARBA00023242"/>
    </source>
</evidence>
<evidence type="ECO:0000256" key="1">
    <source>
        <dbReference type="ARBA" id="ARBA00004123"/>
    </source>
</evidence>
<evidence type="ECO:0000256" key="4">
    <source>
        <dbReference type="SAM" id="MobiDB-lite"/>
    </source>
</evidence>
<dbReference type="OrthoDB" id="19679at2759"/>
<keyword evidence="5" id="KW-0472">Membrane</keyword>